<feature type="transmembrane region" description="Helical" evidence="7">
    <location>
        <begin position="197"/>
        <end position="222"/>
    </location>
</feature>
<comment type="subcellular location">
    <subcellularLocation>
        <location evidence="1 7">Cell membrane</location>
        <topology evidence="1 7">Multi-pass membrane protein</topology>
    </subcellularLocation>
</comment>
<keyword evidence="5 7" id="KW-1133">Transmembrane helix</keyword>
<evidence type="ECO:0000256" key="7">
    <source>
        <dbReference type="RuleBase" id="RU363032"/>
    </source>
</evidence>
<dbReference type="GO" id="GO:0055085">
    <property type="term" value="P:transmembrane transport"/>
    <property type="evidence" value="ECO:0007669"/>
    <property type="project" value="InterPro"/>
</dbReference>
<keyword evidence="10" id="KW-1185">Reference proteome</keyword>
<evidence type="ECO:0000256" key="2">
    <source>
        <dbReference type="ARBA" id="ARBA00022448"/>
    </source>
</evidence>
<organism evidence="9 10">
    <name type="scientific">Dictyobacter alpinus</name>
    <dbReference type="NCBI Taxonomy" id="2014873"/>
    <lineage>
        <taxon>Bacteria</taxon>
        <taxon>Bacillati</taxon>
        <taxon>Chloroflexota</taxon>
        <taxon>Ktedonobacteria</taxon>
        <taxon>Ktedonobacterales</taxon>
        <taxon>Dictyobacteraceae</taxon>
        <taxon>Dictyobacter</taxon>
    </lineage>
</organism>
<feature type="transmembrane region" description="Helical" evidence="7">
    <location>
        <begin position="255"/>
        <end position="277"/>
    </location>
</feature>
<evidence type="ECO:0000256" key="3">
    <source>
        <dbReference type="ARBA" id="ARBA00022475"/>
    </source>
</evidence>
<comment type="caution">
    <text evidence="9">The sequence shown here is derived from an EMBL/GenBank/DDBJ whole genome shotgun (WGS) entry which is preliminary data.</text>
</comment>
<dbReference type="EMBL" id="BIFT01000002">
    <property type="protein sequence ID" value="GCE31311.1"/>
    <property type="molecule type" value="Genomic_DNA"/>
</dbReference>
<evidence type="ECO:0000259" key="8">
    <source>
        <dbReference type="PROSITE" id="PS50928"/>
    </source>
</evidence>
<protein>
    <submittedName>
        <fullName evidence="9">Sugar ABC transporter permease</fullName>
    </submittedName>
</protein>
<dbReference type="GO" id="GO:0005886">
    <property type="term" value="C:plasma membrane"/>
    <property type="evidence" value="ECO:0007669"/>
    <property type="project" value="UniProtKB-SubCell"/>
</dbReference>
<feature type="domain" description="ABC transmembrane type-1" evidence="8">
    <location>
        <begin position="86"/>
        <end position="277"/>
    </location>
</feature>
<evidence type="ECO:0000313" key="10">
    <source>
        <dbReference type="Proteomes" id="UP000287171"/>
    </source>
</evidence>
<dbReference type="PANTHER" id="PTHR43744:SF12">
    <property type="entry name" value="ABC TRANSPORTER PERMEASE PROTEIN MG189-RELATED"/>
    <property type="match status" value="1"/>
</dbReference>
<name>A0A402BIT0_9CHLR</name>
<dbReference type="InterPro" id="IPR000515">
    <property type="entry name" value="MetI-like"/>
</dbReference>
<proteinExistence type="inferred from homology"/>
<keyword evidence="3" id="KW-1003">Cell membrane</keyword>
<feature type="transmembrane region" description="Helical" evidence="7">
    <location>
        <begin position="157"/>
        <end position="176"/>
    </location>
</feature>
<evidence type="ECO:0000313" key="9">
    <source>
        <dbReference type="EMBL" id="GCE31311.1"/>
    </source>
</evidence>
<gene>
    <name evidence="9" type="ORF">KDA_67950</name>
</gene>
<evidence type="ECO:0000256" key="4">
    <source>
        <dbReference type="ARBA" id="ARBA00022692"/>
    </source>
</evidence>
<dbReference type="PROSITE" id="PS50928">
    <property type="entry name" value="ABC_TM1"/>
    <property type="match status" value="1"/>
</dbReference>
<sequence length="292" mass="32603">MSSIHLTAQGVKRRTPNARKIFGNVMVLILLLVFTFAFIAPFVWLILTSLKSPADLNAFPITWLPDHLHLDNFVQALTLIDYWRFAWNSFALSTIQSVLMTATSALVGFGFARLRGWGKRPLFLIMLSTMMLPSIVGIIPTYILFSQFGLVGTYWPWVIWGLASSPFLNFLFRQFFAAIPYELEEAAIVDGCGYGRIFWQIFLPLSKPVIATSMIISFTGVWGDFLGPSLFLDADNTTLAVAISHGYADLHGFTLVNVLAAGCTLYVLPMLILFFFAQKYFVRGIVTSGLKG</sequence>
<accession>A0A402BIT0</accession>
<evidence type="ECO:0000256" key="6">
    <source>
        <dbReference type="ARBA" id="ARBA00023136"/>
    </source>
</evidence>
<dbReference type="AlphaFoldDB" id="A0A402BIT0"/>
<keyword evidence="4 7" id="KW-0812">Transmembrane</keyword>
<dbReference type="SUPFAM" id="SSF161098">
    <property type="entry name" value="MetI-like"/>
    <property type="match status" value="1"/>
</dbReference>
<evidence type="ECO:0000256" key="1">
    <source>
        <dbReference type="ARBA" id="ARBA00004651"/>
    </source>
</evidence>
<keyword evidence="6 7" id="KW-0472">Membrane</keyword>
<dbReference type="OrthoDB" id="148827at2"/>
<dbReference type="Proteomes" id="UP000287171">
    <property type="component" value="Unassembled WGS sequence"/>
</dbReference>
<keyword evidence="2 7" id="KW-0813">Transport</keyword>
<feature type="transmembrane region" description="Helical" evidence="7">
    <location>
        <begin position="90"/>
        <end position="111"/>
    </location>
</feature>
<dbReference type="PANTHER" id="PTHR43744">
    <property type="entry name" value="ABC TRANSPORTER PERMEASE PROTEIN MG189-RELATED-RELATED"/>
    <property type="match status" value="1"/>
</dbReference>
<dbReference type="RefSeq" id="WP_126631292.1">
    <property type="nucleotide sequence ID" value="NZ_BIFT01000002.1"/>
</dbReference>
<feature type="transmembrane region" description="Helical" evidence="7">
    <location>
        <begin position="123"/>
        <end position="145"/>
    </location>
</feature>
<dbReference type="Pfam" id="PF00528">
    <property type="entry name" value="BPD_transp_1"/>
    <property type="match status" value="1"/>
</dbReference>
<dbReference type="InterPro" id="IPR035906">
    <property type="entry name" value="MetI-like_sf"/>
</dbReference>
<feature type="transmembrane region" description="Helical" evidence="7">
    <location>
        <begin position="21"/>
        <end position="47"/>
    </location>
</feature>
<dbReference type="CDD" id="cd06261">
    <property type="entry name" value="TM_PBP2"/>
    <property type="match status" value="1"/>
</dbReference>
<comment type="similarity">
    <text evidence="7">Belongs to the binding-protein-dependent transport system permease family.</text>
</comment>
<dbReference type="Gene3D" id="1.10.3720.10">
    <property type="entry name" value="MetI-like"/>
    <property type="match status" value="1"/>
</dbReference>
<reference evidence="10" key="1">
    <citation type="submission" date="2018-12" db="EMBL/GenBank/DDBJ databases">
        <title>Tengunoibacter tsumagoiensis gen. nov., sp. nov., Dictyobacter kobayashii sp. nov., D. alpinus sp. nov., and D. joshuensis sp. nov. and description of Dictyobacteraceae fam. nov. within the order Ktedonobacterales isolated from Tengu-no-mugimeshi.</title>
        <authorList>
            <person name="Wang C.M."/>
            <person name="Zheng Y."/>
            <person name="Sakai Y."/>
            <person name="Toyoda A."/>
            <person name="Minakuchi Y."/>
            <person name="Abe K."/>
            <person name="Yokota A."/>
            <person name="Yabe S."/>
        </authorList>
    </citation>
    <scope>NUCLEOTIDE SEQUENCE [LARGE SCALE GENOMIC DNA]</scope>
    <source>
        <strain evidence="10">Uno16</strain>
    </source>
</reference>
<evidence type="ECO:0000256" key="5">
    <source>
        <dbReference type="ARBA" id="ARBA00022989"/>
    </source>
</evidence>